<evidence type="ECO:0000259" key="10">
    <source>
        <dbReference type="PROSITE" id="PS50850"/>
    </source>
</evidence>
<dbReference type="InParanoid" id="A0A341AQY0"/>
<dbReference type="Pfam" id="PF07690">
    <property type="entry name" value="MFS_1"/>
    <property type="match status" value="2"/>
</dbReference>
<dbReference type="InterPro" id="IPR036259">
    <property type="entry name" value="MFS_trans_sf"/>
</dbReference>
<dbReference type="KEGG" id="nasi:112393849"/>
<keyword evidence="6 9" id="KW-0472">Membrane</keyword>
<evidence type="ECO:0000256" key="2">
    <source>
        <dbReference type="ARBA" id="ARBA00022448"/>
    </source>
</evidence>
<accession>A0A341AQY0</accession>
<feature type="transmembrane region" description="Helical" evidence="9">
    <location>
        <begin position="264"/>
        <end position="285"/>
    </location>
</feature>
<evidence type="ECO:0000256" key="4">
    <source>
        <dbReference type="ARBA" id="ARBA00022989"/>
    </source>
</evidence>
<dbReference type="GO" id="GO:0046624">
    <property type="term" value="F:sphingolipid transporter activity"/>
    <property type="evidence" value="ECO:0007669"/>
    <property type="project" value="TreeGrafter"/>
</dbReference>
<feature type="transmembrane region" description="Helical" evidence="9">
    <location>
        <begin position="454"/>
        <end position="475"/>
    </location>
</feature>
<dbReference type="PANTHER" id="PTHR23505:SF4">
    <property type="entry name" value="SPHINGOSINE-1-PHOSPHATE TRANSPORTER SPNS2"/>
    <property type="match status" value="1"/>
</dbReference>
<dbReference type="FunFam" id="1.20.1250.20:FF:000097">
    <property type="entry name" value="protein spinster homolog 1"/>
    <property type="match status" value="1"/>
</dbReference>
<feature type="transmembrane region" description="Helical" evidence="9">
    <location>
        <begin position="528"/>
        <end position="548"/>
    </location>
</feature>
<dbReference type="GO" id="GO:0022857">
    <property type="term" value="F:transmembrane transporter activity"/>
    <property type="evidence" value="ECO:0007669"/>
    <property type="project" value="InterPro"/>
</dbReference>
<evidence type="ECO:0000256" key="1">
    <source>
        <dbReference type="ARBA" id="ARBA00004127"/>
    </source>
</evidence>
<keyword evidence="4 9" id="KW-1133">Transmembrane helix</keyword>
<evidence type="ECO:0000256" key="8">
    <source>
        <dbReference type="SAM" id="MobiDB-lite"/>
    </source>
</evidence>
<dbReference type="PROSITE" id="PS50850">
    <property type="entry name" value="MFS"/>
    <property type="match status" value="2"/>
</dbReference>
<name>A0A341AQY0_NEOAA</name>
<feature type="transmembrane region" description="Helical" evidence="9">
    <location>
        <begin position="89"/>
        <end position="109"/>
    </location>
</feature>
<feature type="transmembrane region" description="Helical" evidence="9">
    <location>
        <begin position="580"/>
        <end position="603"/>
    </location>
</feature>
<feature type="transmembrane region" description="Helical" evidence="9">
    <location>
        <begin position="116"/>
        <end position="135"/>
    </location>
</feature>
<dbReference type="RefSeq" id="XP_024592003.1">
    <property type="nucleotide sequence ID" value="XM_024736235.1"/>
</dbReference>
<feature type="transmembrane region" description="Helical" evidence="9">
    <location>
        <begin position="700"/>
        <end position="722"/>
    </location>
</feature>
<dbReference type="GO" id="GO:0012505">
    <property type="term" value="C:endomembrane system"/>
    <property type="evidence" value="ECO:0007669"/>
    <property type="project" value="UniProtKB-SubCell"/>
</dbReference>
<feature type="domain" description="Major facilitator superfamily (MFS) profile" evidence="10">
    <location>
        <begin position="51"/>
        <end position="476"/>
    </location>
</feature>
<dbReference type="SUPFAM" id="SSF103473">
    <property type="entry name" value="MFS general substrate transporter"/>
    <property type="match status" value="2"/>
</dbReference>
<dbReference type="AlphaFoldDB" id="A0A341AQY0"/>
<feature type="domain" description="Major facilitator superfamily (MFS) profile" evidence="10">
    <location>
        <begin position="480"/>
        <end position="918"/>
    </location>
</feature>
<evidence type="ECO:0000313" key="11">
    <source>
        <dbReference type="Proteomes" id="UP000252040"/>
    </source>
</evidence>
<feature type="transmembrane region" description="Helical" evidence="9">
    <location>
        <begin position="346"/>
        <end position="366"/>
    </location>
</feature>
<protein>
    <submittedName>
        <fullName evidence="12">Protein spinster homolog 2 isoform X1</fullName>
    </submittedName>
</protein>
<dbReference type="CTD" id="124976"/>
<comment type="similarity">
    <text evidence="7">Belongs to the major facilitator superfamily. Spinster (TC 2.A.1.49) family.</text>
</comment>
<evidence type="ECO:0000256" key="5">
    <source>
        <dbReference type="ARBA" id="ARBA00023055"/>
    </source>
</evidence>
<keyword evidence="2" id="KW-0813">Transport</keyword>
<feature type="transmembrane region" description="Helical" evidence="9">
    <location>
        <begin position="208"/>
        <end position="228"/>
    </location>
</feature>
<dbReference type="Proteomes" id="UP000252040">
    <property type="component" value="Unplaced"/>
</dbReference>
<comment type="subcellular location">
    <subcellularLocation>
        <location evidence="1">Endomembrane system</location>
        <topology evidence="1">Multi-pass membrane protein</topology>
    </subcellularLocation>
</comment>
<feature type="transmembrane region" description="Helical" evidence="9">
    <location>
        <begin position="555"/>
        <end position="574"/>
    </location>
</feature>
<dbReference type="STRING" id="1706337.A0A341AQY0"/>
<keyword evidence="5" id="KW-0445">Lipid transport</keyword>
<dbReference type="InterPro" id="IPR011701">
    <property type="entry name" value="MFS"/>
</dbReference>
<evidence type="ECO:0000256" key="7">
    <source>
        <dbReference type="ARBA" id="ARBA00024338"/>
    </source>
</evidence>
<keyword evidence="3 9" id="KW-0812">Transmembrane</keyword>
<feature type="transmembrane region" description="Helical" evidence="9">
    <location>
        <begin position="141"/>
        <end position="165"/>
    </location>
</feature>
<evidence type="ECO:0000313" key="12">
    <source>
        <dbReference type="RefSeq" id="XP_024592003.1"/>
    </source>
</evidence>
<feature type="transmembrane region" description="Helical" evidence="9">
    <location>
        <begin position="177"/>
        <end position="196"/>
    </location>
</feature>
<keyword evidence="11" id="KW-1185">Reference proteome</keyword>
<organism evidence="11 12">
    <name type="scientific">Neophocaena asiaeorientalis asiaeorientalis</name>
    <name type="common">Yangtze finless porpoise</name>
    <name type="synonym">Neophocaena phocaenoides subsp. asiaeorientalis</name>
    <dbReference type="NCBI Taxonomy" id="1706337"/>
    <lineage>
        <taxon>Eukaryota</taxon>
        <taxon>Metazoa</taxon>
        <taxon>Chordata</taxon>
        <taxon>Craniata</taxon>
        <taxon>Vertebrata</taxon>
        <taxon>Euteleostomi</taxon>
        <taxon>Mammalia</taxon>
        <taxon>Eutheria</taxon>
        <taxon>Laurasiatheria</taxon>
        <taxon>Artiodactyla</taxon>
        <taxon>Whippomorpha</taxon>
        <taxon>Cetacea</taxon>
        <taxon>Odontoceti</taxon>
        <taxon>Phocoenidae</taxon>
        <taxon>Neophocaena</taxon>
    </lineage>
</organism>
<dbReference type="Gene3D" id="1.20.1250.20">
    <property type="entry name" value="MFS general substrate transporter like domains"/>
    <property type="match status" value="2"/>
</dbReference>
<feature type="transmembrane region" description="Helical" evidence="9">
    <location>
        <begin position="889"/>
        <end position="913"/>
    </location>
</feature>
<dbReference type="GeneID" id="112393849"/>
<dbReference type="GO" id="GO:0003376">
    <property type="term" value="P:sphingosine-1-phosphate receptor signaling pathway"/>
    <property type="evidence" value="ECO:0007669"/>
    <property type="project" value="TreeGrafter"/>
</dbReference>
<feature type="transmembrane region" description="Helical" evidence="9">
    <location>
        <begin position="372"/>
        <end position="397"/>
    </location>
</feature>
<feature type="compositionally biased region" description="Gly residues" evidence="8">
    <location>
        <begin position="18"/>
        <end position="28"/>
    </location>
</feature>
<feature type="transmembrane region" description="Helical" evidence="9">
    <location>
        <begin position="615"/>
        <end position="635"/>
    </location>
</feature>
<feature type="transmembrane region" description="Helical" evidence="9">
    <location>
        <begin position="313"/>
        <end position="334"/>
    </location>
</feature>
<feature type="region of interest" description="Disordered" evidence="8">
    <location>
        <begin position="1"/>
        <end position="34"/>
    </location>
</feature>
<gene>
    <name evidence="12" type="primary">SPNS2</name>
</gene>
<evidence type="ECO:0000256" key="9">
    <source>
        <dbReference type="SAM" id="Phobius"/>
    </source>
</evidence>
<proteinExistence type="inferred from homology"/>
<feature type="transmembrane region" description="Helical" evidence="9">
    <location>
        <begin position="810"/>
        <end position="838"/>
    </location>
</feature>
<evidence type="ECO:0000256" key="6">
    <source>
        <dbReference type="ARBA" id="ARBA00023136"/>
    </source>
</evidence>
<sequence>MSAECGEPGPEGLQGWSPGPGGHSGAMGSGPCPSPSTPTPWSLPRWRAYVAAAVLCYINLLNYMNWFIIAGVLLDVQKFFQISDSNAGLLQTVFVGCLLLSAPVFGYLGDRHSRKVTLSLGILLWSAAGLSGSFISPRYSWLFFLSRGVVGTGTASYSTTAPTVLGDLFVRDQRTRVLAIFYICIPVGSGLGYVLGSAVTELTGNWRWALRIMPCLEAVALILLIVLVPDPPRGAAEKQGVVTVGGPRSTWCEDVRYLGRNWSFVGSTLGVTAMAFVTGALGFWAPKFLFEARVVHGLQLPCFREPCNSQDSLIFGVLTVVTGLVGVILGAEASRRYKKVNPRAEPLICAASLLTAAPCLYLALILAPTTLLASYVFLALGELLLSCNWAVVADILLSVVVPRCRGTAGALQITVGHILGDAGSPYLTGLISSALRAARPDSYLQRFLSLQQSFLCCAFVIALGGGCFLLTALHLERDQAQAQARQTGIPDSKDEHSEAMESQCLLPSTGVLLDIQQHFGVKDRGAGLLQSAFICSFMVAAPIFGYLGDRFNRRVILSCGIFFWSAVTFSSSFIPQQHFWLLVLSRGLVGIGEASYSTIAPTIIGDLFTKNTRTLMLSVFYFAIPLGSGLGYITGSSVKQAAGDWHWALRVSPILGMITGTLILVLVPATKRGHADQLGGQLKARTSWLRDMKALIRNRSYVFSSLATSAVSFATGALGMWIPLYLHRAQVVQKAAETCSSPPCAAKDSLIFGAITCFTGFLGVVTGAGATRWCRLRTQRADPLVCAVGMLGSAIFICLIFVAAKSSIVGAYICIFVGETLLFSNWAITADILMYVVIPTRRATAVALQSFTSHLLGDAGSPYLIGFISDLIRQSTKDSPLWEFLSLGYALMLCPFVVVLGGMFFLATALFFLSDRAKAEQQCYWDNEEPWLLPSLGGVPRRPGPVGLSRSFPCDPQLGAHRLWSGTAEWPWLQEAVSSTNLEGCVCWNHTLGQTPRPGSGLQGPWAPGRRQPTVGMWGEAGLSPAYVILGPSLPSPDSGAGGLDFPAQLAGQGVICSFEDTTTLGLHRGEVAQASGRHFRL</sequence>
<feature type="transmembrane region" description="Helical" evidence="9">
    <location>
        <begin position="647"/>
        <end position="667"/>
    </location>
</feature>
<feature type="transmembrane region" description="Helical" evidence="9">
    <location>
        <begin position="845"/>
        <end position="869"/>
    </location>
</feature>
<evidence type="ECO:0000256" key="3">
    <source>
        <dbReference type="ARBA" id="ARBA00022692"/>
    </source>
</evidence>
<dbReference type="CDD" id="cd17328">
    <property type="entry name" value="MFS_spinster_like"/>
    <property type="match status" value="2"/>
</dbReference>
<feature type="transmembrane region" description="Helical" evidence="9">
    <location>
        <begin position="48"/>
        <end position="69"/>
    </location>
</feature>
<dbReference type="GO" id="GO:0016020">
    <property type="term" value="C:membrane"/>
    <property type="evidence" value="ECO:0007669"/>
    <property type="project" value="TreeGrafter"/>
</dbReference>
<dbReference type="InterPro" id="IPR044770">
    <property type="entry name" value="MFS_spinster-like"/>
</dbReference>
<dbReference type="PANTHER" id="PTHR23505">
    <property type="entry name" value="SPINSTER"/>
    <property type="match status" value="1"/>
</dbReference>
<dbReference type="InterPro" id="IPR020846">
    <property type="entry name" value="MFS_dom"/>
</dbReference>
<feature type="transmembrane region" description="Helical" evidence="9">
    <location>
        <begin position="783"/>
        <end position="804"/>
    </location>
</feature>
<feature type="transmembrane region" description="Helical" evidence="9">
    <location>
        <begin position="750"/>
        <end position="771"/>
    </location>
</feature>
<reference evidence="12" key="1">
    <citation type="submission" date="2025-08" db="UniProtKB">
        <authorList>
            <consortium name="RefSeq"/>
        </authorList>
    </citation>
    <scope>IDENTIFICATION</scope>
    <source>
        <tissue evidence="12">Meat</tissue>
    </source>
</reference>